<proteinExistence type="predicted"/>
<gene>
    <name evidence="2" type="ORF">AFUS01_LOCUS42720</name>
</gene>
<keyword evidence="3" id="KW-1185">Reference proteome</keyword>
<comment type="caution">
    <text evidence="2">The sequence shown here is derived from an EMBL/GenBank/DDBJ whole genome shotgun (WGS) entry which is preliminary data.</text>
</comment>
<evidence type="ECO:0000313" key="2">
    <source>
        <dbReference type="EMBL" id="CAG7833073.1"/>
    </source>
</evidence>
<sequence>ALLEIALRNSQNIPYYEVPADNLGSSGFPIGLTFTKLKSAFVNPSVLIPSNERLLAQNAQSFATKSNEPKNPEPIDESSNEEVLDDAPNQIERRGFKRKPPGMRVRSSSLL</sequence>
<organism evidence="2 3">
    <name type="scientific">Allacma fusca</name>
    <dbReference type="NCBI Taxonomy" id="39272"/>
    <lineage>
        <taxon>Eukaryota</taxon>
        <taxon>Metazoa</taxon>
        <taxon>Ecdysozoa</taxon>
        <taxon>Arthropoda</taxon>
        <taxon>Hexapoda</taxon>
        <taxon>Collembola</taxon>
        <taxon>Symphypleona</taxon>
        <taxon>Sminthuridae</taxon>
        <taxon>Allacma</taxon>
    </lineage>
</organism>
<dbReference type="Proteomes" id="UP000708208">
    <property type="component" value="Unassembled WGS sequence"/>
</dbReference>
<feature type="non-terminal residue" evidence="2">
    <location>
        <position position="111"/>
    </location>
</feature>
<protein>
    <submittedName>
        <fullName evidence="2">Uncharacterized protein</fullName>
    </submittedName>
</protein>
<dbReference type="AlphaFoldDB" id="A0A8J2LDC6"/>
<reference evidence="2" key="1">
    <citation type="submission" date="2021-06" db="EMBL/GenBank/DDBJ databases">
        <authorList>
            <person name="Hodson N. C."/>
            <person name="Mongue J. A."/>
            <person name="Jaron S. K."/>
        </authorList>
    </citation>
    <scope>NUCLEOTIDE SEQUENCE</scope>
</reference>
<accession>A0A8J2LDC6</accession>
<dbReference type="EMBL" id="CAJVCH010568323">
    <property type="protein sequence ID" value="CAG7833073.1"/>
    <property type="molecule type" value="Genomic_DNA"/>
</dbReference>
<feature type="non-terminal residue" evidence="2">
    <location>
        <position position="1"/>
    </location>
</feature>
<feature type="region of interest" description="Disordered" evidence="1">
    <location>
        <begin position="59"/>
        <end position="111"/>
    </location>
</feature>
<feature type="compositionally biased region" description="Acidic residues" evidence="1">
    <location>
        <begin position="74"/>
        <end position="85"/>
    </location>
</feature>
<evidence type="ECO:0000256" key="1">
    <source>
        <dbReference type="SAM" id="MobiDB-lite"/>
    </source>
</evidence>
<evidence type="ECO:0000313" key="3">
    <source>
        <dbReference type="Proteomes" id="UP000708208"/>
    </source>
</evidence>
<name>A0A8J2LDC6_9HEXA</name>